<dbReference type="Pfam" id="PF04657">
    <property type="entry name" value="DMT_YdcZ"/>
    <property type="match status" value="1"/>
</dbReference>
<dbReference type="PANTHER" id="PTHR34821">
    <property type="entry name" value="INNER MEMBRANE PROTEIN YDCZ"/>
    <property type="match status" value="1"/>
</dbReference>
<keyword evidence="3" id="KW-1185">Reference proteome</keyword>
<dbReference type="GO" id="GO:0005886">
    <property type="term" value="C:plasma membrane"/>
    <property type="evidence" value="ECO:0007669"/>
    <property type="project" value="TreeGrafter"/>
</dbReference>
<dbReference type="AlphaFoldDB" id="A0A087LWS9"/>
<evidence type="ECO:0000256" key="1">
    <source>
        <dbReference type="SAM" id="Phobius"/>
    </source>
</evidence>
<protein>
    <submittedName>
        <fullName evidence="2">Membrane protein</fullName>
    </submittedName>
</protein>
<dbReference type="STRING" id="46914.JP75_24175"/>
<accession>A0A087LWS9</accession>
<feature type="transmembrane region" description="Helical" evidence="1">
    <location>
        <begin position="66"/>
        <end position="86"/>
    </location>
</feature>
<keyword evidence="1" id="KW-0472">Membrane</keyword>
<dbReference type="RefSeq" id="WP_035087353.1">
    <property type="nucleotide sequence ID" value="NZ_JQGC01000033.1"/>
</dbReference>
<dbReference type="OrthoDB" id="7851303at2"/>
<reference evidence="2 3" key="1">
    <citation type="submission" date="2014-08" db="EMBL/GenBank/DDBJ databases">
        <authorList>
            <person name="Hassan Y.I."/>
            <person name="Lepp D."/>
            <person name="Zhou T."/>
        </authorList>
    </citation>
    <scope>NUCLEOTIDE SEQUENCE [LARGE SCALE GENOMIC DNA]</scope>
    <source>
        <strain evidence="2 3">IFO13584</strain>
    </source>
</reference>
<feature type="transmembrane region" description="Helical" evidence="1">
    <location>
        <begin position="39"/>
        <end position="59"/>
    </location>
</feature>
<comment type="caution">
    <text evidence="2">The sequence shown here is derived from an EMBL/GenBank/DDBJ whole genome shotgun (WGS) entry which is preliminary data.</text>
</comment>
<feature type="transmembrane region" description="Helical" evidence="1">
    <location>
        <begin position="119"/>
        <end position="136"/>
    </location>
</feature>
<dbReference type="Proteomes" id="UP000028981">
    <property type="component" value="Unassembled WGS sequence"/>
</dbReference>
<dbReference type="InterPro" id="IPR006750">
    <property type="entry name" value="YdcZ"/>
</dbReference>
<sequence length="140" mass="14878">MIIPILAAFAAGLLVILSRQVNGRLSMSTTPLISSFWNHFVGFAFLTVVGLVIGGLIPANIAEMPWWIYTGGAIGVVFVAAGSWLITRIGAVNSTLLVIAGQMVFGVIFDLLRGAPVTIWAAALGVVLILAGMWLTQRKR</sequence>
<evidence type="ECO:0000313" key="2">
    <source>
        <dbReference type="EMBL" id="KFL29082.1"/>
    </source>
</evidence>
<gene>
    <name evidence="2" type="ORF">JP75_24175</name>
</gene>
<organism evidence="2 3">
    <name type="scientific">Devosia riboflavina</name>
    <dbReference type="NCBI Taxonomy" id="46914"/>
    <lineage>
        <taxon>Bacteria</taxon>
        <taxon>Pseudomonadati</taxon>
        <taxon>Pseudomonadota</taxon>
        <taxon>Alphaproteobacteria</taxon>
        <taxon>Hyphomicrobiales</taxon>
        <taxon>Devosiaceae</taxon>
        <taxon>Devosia</taxon>
    </lineage>
</organism>
<name>A0A087LWS9_9HYPH</name>
<proteinExistence type="predicted"/>
<keyword evidence="1" id="KW-0812">Transmembrane</keyword>
<evidence type="ECO:0000313" key="3">
    <source>
        <dbReference type="Proteomes" id="UP000028981"/>
    </source>
</evidence>
<keyword evidence="1" id="KW-1133">Transmembrane helix</keyword>
<dbReference type="PANTHER" id="PTHR34821:SF2">
    <property type="entry name" value="INNER MEMBRANE PROTEIN YDCZ"/>
    <property type="match status" value="1"/>
</dbReference>
<dbReference type="EMBL" id="JQGC01000033">
    <property type="protein sequence ID" value="KFL29082.1"/>
    <property type="molecule type" value="Genomic_DNA"/>
</dbReference>